<dbReference type="AlphaFoldDB" id="A0A7J7X065"/>
<comment type="caution">
    <text evidence="1">The sequence shown here is derived from an EMBL/GenBank/DDBJ whole genome shotgun (WGS) entry which is preliminary data.</text>
</comment>
<gene>
    <name evidence="1" type="ORF">mPipKuh1_010735</name>
</gene>
<proteinExistence type="predicted"/>
<protein>
    <submittedName>
        <fullName evidence="1">Uncharacterized protein</fullName>
    </submittedName>
</protein>
<evidence type="ECO:0000313" key="1">
    <source>
        <dbReference type="EMBL" id="KAF6343004.1"/>
    </source>
</evidence>
<name>A0A7J7X065_PIPKU</name>
<keyword evidence="2" id="KW-1185">Reference proteome</keyword>
<organism evidence="1 2">
    <name type="scientific">Pipistrellus kuhlii</name>
    <name type="common">Kuhl's pipistrelle</name>
    <dbReference type="NCBI Taxonomy" id="59472"/>
    <lineage>
        <taxon>Eukaryota</taxon>
        <taxon>Metazoa</taxon>
        <taxon>Chordata</taxon>
        <taxon>Craniata</taxon>
        <taxon>Vertebrata</taxon>
        <taxon>Euteleostomi</taxon>
        <taxon>Mammalia</taxon>
        <taxon>Eutheria</taxon>
        <taxon>Laurasiatheria</taxon>
        <taxon>Chiroptera</taxon>
        <taxon>Yangochiroptera</taxon>
        <taxon>Vespertilionidae</taxon>
        <taxon>Pipistrellus</taxon>
    </lineage>
</organism>
<accession>A0A7J7X065</accession>
<reference evidence="1 2" key="1">
    <citation type="journal article" date="2020" name="Nature">
        <title>Six reference-quality genomes reveal evolution of bat adaptations.</title>
        <authorList>
            <person name="Jebb D."/>
            <person name="Huang Z."/>
            <person name="Pippel M."/>
            <person name="Hughes G.M."/>
            <person name="Lavrichenko K."/>
            <person name="Devanna P."/>
            <person name="Winkler S."/>
            <person name="Jermiin L.S."/>
            <person name="Skirmuntt E.C."/>
            <person name="Katzourakis A."/>
            <person name="Burkitt-Gray L."/>
            <person name="Ray D.A."/>
            <person name="Sullivan K.A.M."/>
            <person name="Roscito J.G."/>
            <person name="Kirilenko B.M."/>
            <person name="Davalos L.M."/>
            <person name="Corthals A.P."/>
            <person name="Power M.L."/>
            <person name="Jones G."/>
            <person name="Ransome R.D."/>
            <person name="Dechmann D.K.N."/>
            <person name="Locatelli A.G."/>
            <person name="Puechmaille S.J."/>
            <person name="Fedrigo O."/>
            <person name="Jarvis E.D."/>
            <person name="Hiller M."/>
            <person name="Vernes S.C."/>
            <person name="Myers E.W."/>
            <person name="Teeling E.C."/>
        </authorList>
    </citation>
    <scope>NUCLEOTIDE SEQUENCE [LARGE SCALE GENOMIC DNA]</scope>
    <source>
        <strain evidence="1">MPipKuh1</strain>
        <tissue evidence="1">Flight muscle</tissue>
    </source>
</reference>
<evidence type="ECO:0000313" key="2">
    <source>
        <dbReference type="Proteomes" id="UP000558488"/>
    </source>
</evidence>
<dbReference type="EMBL" id="JACAGB010000009">
    <property type="protein sequence ID" value="KAF6343004.1"/>
    <property type="molecule type" value="Genomic_DNA"/>
</dbReference>
<dbReference type="Proteomes" id="UP000558488">
    <property type="component" value="Unassembled WGS sequence"/>
</dbReference>
<sequence length="136" mass="15114">MGTSPVRRGSYVLKDQSIRVIGLEQDAVARDTVGLGHWPCYCSGLSSETSPELATQLPQAPCYIESLKPSSSWSQGAFLLPVVWWQSDQVVVFYLCLLLTWTIKLYPTELLSESFNAALVKALLGLQNEEQAQKQH</sequence>